<reference evidence="1" key="1">
    <citation type="submission" date="2019-09" db="EMBL/GenBank/DDBJ databases">
        <title>Draft genome information of white flower Hibiscus syriacus.</title>
        <authorList>
            <person name="Kim Y.-M."/>
        </authorList>
    </citation>
    <scope>NUCLEOTIDE SEQUENCE [LARGE SCALE GENOMIC DNA]</scope>
    <source>
        <strain evidence="1">YM2019G1</strain>
    </source>
</reference>
<gene>
    <name evidence="1" type="ORF">F3Y22_tig00111392pilonHSYRG00039</name>
</gene>
<organism evidence="1 2">
    <name type="scientific">Hibiscus syriacus</name>
    <name type="common">Rose of Sharon</name>
    <dbReference type="NCBI Taxonomy" id="106335"/>
    <lineage>
        <taxon>Eukaryota</taxon>
        <taxon>Viridiplantae</taxon>
        <taxon>Streptophyta</taxon>
        <taxon>Embryophyta</taxon>
        <taxon>Tracheophyta</taxon>
        <taxon>Spermatophyta</taxon>
        <taxon>Magnoliopsida</taxon>
        <taxon>eudicotyledons</taxon>
        <taxon>Gunneridae</taxon>
        <taxon>Pentapetalae</taxon>
        <taxon>rosids</taxon>
        <taxon>malvids</taxon>
        <taxon>Malvales</taxon>
        <taxon>Malvaceae</taxon>
        <taxon>Malvoideae</taxon>
        <taxon>Hibiscus</taxon>
    </lineage>
</organism>
<proteinExistence type="predicted"/>
<accession>A0A6A2YL51</accession>
<evidence type="ECO:0000313" key="1">
    <source>
        <dbReference type="EMBL" id="KAE8679947.1"/>
    </source>
</evidence>
<dbReference type="PANTHER" id="PTHR35762:SF2">
    <property type="entry name" value="TRANSMEMBRANE PROTEIN"/>
    <property type="match status" value="1"/>
</dbReference>
<evidence type="ECO:0000313" key="2">
    <source>
        <dbReference type="Proteomes" id="UP000436088"/>
    </source>
</evidence>
<protein>
    <submittedName>
        <fullName evidence="1">Uncharacterized protein</fullName>
    </submittedName>
</protein>
<dbReference type="EMBL" id="VEPZ02001327">
    <property type="protein sequence ID" value="KAE8679947.1"/>
    <property type="molecule type" value="Genomic_DNA"/>
</dbReference>
<sequence length="113" mass="12600">MSLSSSSSENPGSSVRKNILREVTFTTNILNGVGAGSNEDKGMDCEEEVIRCEFESKSAEEGRCENIAEEDGGEIVEDEQVVELPAEELNKRVEEFIARVNKQRWKEAQLMVC</sequence>
<dbReference type="Proteomes" id="UP000436088">
    <property type="component" value="Unassembled WGS sequence"/>
</dbReference>
<keyword evidence="2" id="KW-1185">Reference proteome</keyword>
<dbReference type="PANTHER" id="PTHR35762">
    <property type="entry name" value="TRANSMEMBRANE PROTEIN"/>
    <property type="match status" value="1"/>
</dbReference>
<comment type="caution">
    <text evidence="1">The sequence shown here is derived from an EMBL/GenBank/DDBJ whole genome shotgun (WGS) entry which is preliminary data.</text>
</comment>
<name>A0A6A2YL51_HIBSY</name>
<dbReference type="AlphaFoldDB" id="A0A6A2YL51"/>